<evidence type="ECO:0000313" key="5">
    <source>
        <dbReference type="EMBL" id="AEH44175.1"/>
    </source>
</evidence>
<keyword evidence="6" id="KW-1185">Reference proteome</keyword>
<accession>F8A9X5</accession>
<dbReference type="RefSeq" id="WP_013906921.1">
    <property type="nucleotide sequence ID" value="NC_015681.1"/>
</dbReference>
<dbReference type="OrthoDB" id="9794619at2"/>
<dbReference type="Proteomes" id="UP000006793">
    <property type="component" value="Chromosome"/>
</dbReference>
<dbReference type="InParanoid" id="F8A9X5"/>
<dbReference type="InterPro" id="IPR023430">
    <property type="entry name" value="Pept_HybD-like_dom_sf"/>
</dbReference>
<evidence type="ECO:0000256" key="4">
    <source>
        <dbReference type="ARBA" id="ARBA00022801"/>
    </source>
</evidence>
<dbReference type="SUPFAM" id="SSF53163">
    <property type="entry name" value="HybD-like"/>
    <property type="match status" value="1"/>
</dbReference>
<keyword evidence="4" id="KW-0378">Hydrolase</keyword>
<dbReference type="GO" id="GO:0004190">
    <property type="term" value="F:aspartic-type endopeptidase activity"/>
    <property type="evidence" value="ECO:0007669"/>
    <property type="project" value="UniProtKB-KW"/>
</dbReference>
<dbReference type="eggNOG" id="COG0680">
    <property type="taxonomic scope" value="Bacteria"/>
</dbReference>
<dbReference type="PaxDb" id="667014-Thein_0291"/>
<sequence length="165" mass="18480">MISATIIGLDNILFQDEGFGVHLIKFLKKNYSFPEGFTLIDGGCAGLSLINLIRDKDLVFIVDVYLSDSPPGTLKVFSWEEIENLGGQHFASVHQFGVKDALGLARLYHIRPKTFKAYAVVPESMELGTELSPTLRKNLPLIAERIVKDLRELNFVIREENSLCV</sequence>
<evidence type="ECO:0000256" key="1">
    <source>
        <dbReference type="ARBA" id="ARBA00006814"/>
    </source>
</evidence>
<dbReference type="AlphaFoldDB" id="F8A9X5"/>
<organism evidence="5 6">
    <name type="scientific">Thermodesulfatator indicus (strain DSM 15286 / JCM 11887 / CIR29812)</name>
    <dbReference type="NCBI Taxonomy" id="667014"/>
    <lineage>
        <taxon>Bacteria</taxon>
        <taxon>Pseudomonadati</taxon>
        <taxon>Thermodesulfobacteriota</taxon>
        <taxon>Thermodesulfobacteria</taxon>
        <taxon>Thermodesulfobacteriales</taxon>
        <taxon>Thermodesulfatatoraceae</taxon>
        <taxon>Thermodesulfatator</taxon>
    </lineage>
</organism>
<dbReference type="PANTHER" id="PTHR30302">
    <property type="entry name" value="HYDROGENASE 1 MATURATION PROTEASE"/>
    <property type="match status" value="1"/>
</dbReference>
<gene>
    <name evidence="5" type="ordered locus">Thein_0291</name>
</gene>
<dbReference type="Gene3D" id="3.40.50.1450">
    <property type="entry name" value="HybD-like"/>
    <property type="match status" value="1"/>
</dbReference>
<dbReference type="PANTHER" id="PTHR30302:SF1">
    <property type="entry name" value="HYDROGENASE 2 MATURATION PROTEASE"/>
    <property type="match status" value="1"/>
</dbReference>
<reference evidence="6" key="1">
    <citation type="submission" date="2011-04" db="EMBL/GenBank/DDBJ databases">
        <title>The complete genome of Thermodesulfatator indicus DSM 15286.</title>
        <authorList>
            <person name="Lucas S."/>
            <person name="Copeland A."/>
            <person name="Lapidus A."/>
            <person name="Bruce D."/>
            <person name="Goodwin L."/>
            <person name="Pitluck S."/>
            <person name="Peters L."/>
            <person name="Kyrpides N."/>
            <person name="Mavromatis K."/>
            <person name="Pagani I."/>
            <person name="Ivanova N."/>
            <person name="Saunders L."/>
            <person name="Detter J.C."/>
            <person name="Tapia R."/>
            <person name="Han C."/>
            <person name="Land M."/>
            <person name="Hauser L."/>
            <person name="Markowitz V."/>
            <person name="Cheng J.-F."/>
            <person name="Hugenholtz P."/>
            <person name="Woyke T."/>
            <person name="Wu D."/>
            <person name="Spring S."/>
            <person name="Schroeder M."/>
            <person name="Brambilla E."/>
            <person name="Klenk H.-P."/>
            <person name="Eisen J.A."/>
        </authorList>
    </citation>
    <scope>NUCLEOTIDE SEQUENCE [LARGE SCALE GENOMIC DNA]</scope>
    <source>
        <strain evidence="6">DSM 15286 / JCM 11887 / CIR29812</strain>
    </source>
</reference>
<dbReference type="GO" id="GO:0016485">
    <property type="term" value="P:protein processing"/>
    <property type="evidence" value="ECO:0007669"/>
    <property type="project" value="TreeGrafter"/>
</dbReference>
<dbReference type="PRINTS" id="PR00446">
    <property type="entry name" value="HYDRGNUPTAKE"/>
</dbReference>
<comment type="similarity">
    <text evidence="1">Belongs to the peptidase A31 family.</text>
</comment>
<dbReference type="HOGENOM" id="CLU_099037_1_0_0"/>
<dbReference type="CDD" id="cd06062">
    <property type="entry name" value="H2MP_MemB-H2up"/>
    <property type="match status" value="1"/>
</dbReference>
<reference evidence="5 6" key="2">
    <citation type="journal article" date="2012" name="Stand. Genomic Sci.">
        <title>Complete genome sequence of the thermophilic sulfate-reducing ocean bacterium Thermodesulfatator indicus type strain (CIR29812(T)).</title>
        <authorList>
            <person name="Anderson I."/>
            <person name="Saunders E."/>
            <person name="Lapidus A."/>
            <person name="Nolan M."/>
            <person name="Lucas S."/>
            <person name="Tice H."/>
            <person name="Del Rio T.G."/>
            <person name="Cheng J.F."/>
            <person name="Han C."/>
            <person name="Tapia R."/>
            <person name="Goodwin L.A."/>
            <person name="Pitluck S."/>
            <person name="Liolios K."/>
            <person name="Mavromatis K."/>
            <person name="Pagani I."/>
            <person name="Ivanova N."/>
            <person name="Mikhailova N."/>
            <person name="Pati A."/>
            <person name="Chen A."/>
            <person name="Palaniappan K."/>
            <person name="Land M."/>
            <person name="Hauser L."/>
            <person name="Jeffries C.D."/>
            <person name="Chang Y.J."/>
            <person name="Brambilla E.M."/>
            <person name="Rohde M."/>
            <person name="Spring S."/>
            <person name="Goker M."/>
            <person name="Detter J.C."/>
            <person name="Woyke T."/>
            <person name="Bristow J."/>
            <person name="Eisen J.A."/>
            <person name="Markowitz V."/>
            <person name="Hugenholtz P."/>
            <person name="Kyrpides N.C."/>
            <person name="Klenk H.P."/>
        </authorList>
    </citation>
    <scope>NUCLEOTIDE SEQUENCE [LARGE SCALE GENOMIC DNA]</scope>
    <source>
        <strain evidence="6">DSM 15286 / JCM 11887 / CIR29812</strain>
    </source>
</reference>
<dbReference type="STRING" id="667014.Thein_0291"/>
<dbReference type="KEGG" id="tid:Thein_0291"/>
<protein>
    <submittedName>
        <fullName evidence="5">Hydrogenase maturation protease</fullName>
    </submittedName>
</protein>
<dbReference type="GO" id="GO:0008047">
    <property type="term" value="F:enzyme activator activity"/>
    <property type="evidence" value="ECO:0007669"/>
    <property type="project" value="InterPro"/>
</dbReference>
<keyword evidence="2 5" id="KW-0645">Protease</keyword>
<evidence type="ECO:0000256" key="2">
    <source>
        <dbReference type="ARBA" id="ARBA00022670"/>
    </source>
</evidence>
<dbReference type="EMBL" id="CP002683">
    <property type="protein sequence ID" value="AEH44175.1"/>
    <property type="molecule type" value="Genomic_DNA"/>
</dbReference>
<keyword evidence="3" id="KW-0064">Aspartyl protease</keyword>
<evidence type="ECO:0000313" key="6">
    <source>
        <dbReference type="Proteomes" id="UP000006793"/>
    </source>
</evidence>
<dbReference type="NCBIfam" id="TIGR00072">
    <property type="entry name" value="hydrog_prot"/>
    <property type="match status" value="1"/>
</dbReference>
<dbReference type="InterPro" id="IPR000671">
    <property type="entry name" value="Peptidase_A31"/>
</dbReference>
<dbReference type="FunCoup" id="F8A9X5">
    <property type="interactions" value="75"/>
</dbReference>
<evidence type="ECO:0000256" key="3">
    <source>
        <dbReference type="ARBA" id="ARBA00022750"/>
    </source>
</evidence>
<proteinExistence type="inferred from homology"/>
<dbReference type="Pfam" id="PF01750">
    <property type="entry name" value="HycI"/>
    <property type="match status" value="1"/>
</dbReference>
<name>F8A9X5_THEID</name>